<keyword evidence="6 11" id="KW-0812">Transmembrane</keyword>
<evidence type="ECO:0000256" key="5">
    <source>
        <dbReference type="ARBA" id="ARBA00022679"/>
    </source>
</evidence>
<comment type="caution">
    <text evidence="11">Lacks conserved residue(s) required for the propagation of feature annotation.</text>
</comment>
<evidence type="ECO:0000256" key="8">
    <source>
        <dbReference type="ARBA" id="ARBA00022989"/>
    </source>
</evidence>
<evidence type="ECO:0000256" key="11">
    <source>
        <dbReference type="RuleBase" id="RU363075"/>
    </source>
</evidence>
<name>A0AAJ7L6Y5_9ACAR</name>
<keyword evidence="5" id="KW-0808">Transferase</keyword>
<proteinExistence type="inferred from homology"/>
<dbReference type="GO" id="GO:0005789">
    <property type="term" value="C:endoplasmic reticulum membrane"/>
    <property type="evidence" value="ECO:0007669"/>
    <property type="project" value="UniProtKB-SubCell"/>
</dbReference>
<dbReference type="RefSeq" id="XP_018496102.1">
    <property type="nucleotide sequence ID" value="XM_018640586.2"/>
</dbReference>
<sequence>MASRVQDPLKMDRISKSLMVLRVLLVFLPQFGYIHPDEFFQSTEITAGEVLTTDAYRPWEFTTDKPLRCSVFVHMFAYLPFRMLSYFGSTPYWRLVLPRLVACTLSFVVDYVVYKIRGVAALKVVATSYLALVYFTRTFTNVTETVLFALLILLSFPVGKVETSELIQSAKSETASDEVAESSKNETRSEGGSPSKKRVEFLAAEKSETKEGEREDPPTSEPPQRLKPQFHSCSSEFLYVTVIVCGLFNRPTFVCFALTPFLFRFYSTNTFKGFVLSCIRMSLYAVVPCCFFIVVDSIYYKSLDEFLVDPKSNLVITPLNFLLYNSISDNLANHGLHPRWLHIAINIPLLFGLHSVYIYRDIYRLILKRENFQIEKFSLHMCTIVPLLMLSAFPHQEPRFLLPLLIPFALRNAFKLTQSGRFSGMWYAFNLYMFLFFAFAHQAGVVPMQMHTQESGKVVYFHTYMPPRHLTPNGVDREIIDLKEANHRVLEETLQKHREGYLVYPAGVQSIVSEAMTTAYCTSTETMSLFPHVATEYLPAVLQRCGFGLQCLFFDSLSLKRIKFLCEAAF</sequence>
<keyword evidence="8 11" id="KW-1133">Transmembrane helix</keyword>
<dbReference type="AlphaFoldDB" id="A0AAJ7L6Y5"/>
<evidence type="ECO:0000313" key="14">
    <source>
        <dbReference type="RefSeq" id="XP_018496102.1"/>
    </source>
</evidence>
<evidence type="ECO:0000313" key="13">
    <source>
        <dbReference type="Proteomes" id="UP000694867"/>
    </source>
</evidence>
<dbReference type="KEGG" id="goe:108864596"/>
<dbReference type="CTD" id="19835548"/>
<keyword evidence="3" id="KW-0337">GPI-anchor biosynthesis</keyword>
<feature type="transmembrane region" description="Helical" evidence="11">
    <location>
        <begin position="120"/>
        <end position="136"/>
    </location>
</feature>
<dbReference type="InterPro" id="IPR005599">
    <property type="entry name" value="GPI_mannosylTrfase"/>
</dbReference>
<dbReference type="GO" id="GO:0000026">
    <property type="term" value="F:alpha-1,2-mannosyltransferase activity"/>
    <property type="evidence" value="ECO:0007669"/>
    <property type="project" value="TreeGrafter"/>
</dbReference>
<feature type="compositionally biased region" description="Basic and acidic residues" evidence="12">
    <location>
        <begin position="205"/>
        <end position="217"/>
    </location>
</feature>
<feature type="transmembrane region" description="Helical" evidence="11">
    <location>
        <begin position="425"/>
        <end position="446"/>
    </location>
</feature>
<reference evidence="14" key="1">
    <citation type="submission" date="2025-08" db="UniProtKB">
        <authorList>
            <consortium name="RefSeq"/>
        </authorList>
    </citation>
    <scope>IDENTIFICATION</scope>
</reference>
<dbReference type="GO" id="GO:0006506">
    <property type="term" value="P:GPI anchor biosynthetic process"/>
    <property type="evidence" value="ECO:0007669"/>
    <property type="project" value="UniProtKB-KW"/>
</dbReference>
<dbReference type="Proteomes" id="UP000694867">
    <property type="component" value="Unplaced"/>
</dbReference>
<comment type="similarity">
    <text evidence="10">Belongs to the glycosyltransferase 22 family. PIGZ subfamily.</text>
</comment>
<evidence type="ECO:0000256" key="10">
    <source>
        <dbReference type="ARBA" id="ARBA00038466"/>
    </source>
</evidence>
<feature type="region of interest" description="Disordered" evidence="12">
    <location>
        <begin position="177"/>
        <end position="196"/>
    </location>
</feature>
<organism evidence="13 14">
    <name type="scientific">Galendromus occidentalis</name>
    <name type="common">western predatory mite</name>
    <dbReference type="NCBI Taxonomy" id="34638"/>
    <lineage>
        <taxon>Eukaryota</taxon>
        <taxon>Metazoa</taxon>
        <taxon>Ecdysozoa</taxon>
        <taxon>Arthropoda</taxon>
        <taxon>Chelicerata</taxon>
        <taxon>Arachnida</taxon>
        <taxon>Acari</taxon>
        <taxon>Parasitiformes</taxon>
        <taxon>Mesostigmata</taxon>
        <taxon>Gamasina</taxon>
        <taxon>Phytoseioidea</taxon>
        <taxon>Phytoseiidae</taxon>
        <taxon>Typhlodrominae</taxon>
        <taxon>Galendromus</taxon>
    </lineage>
</organism>
<comment type="pathway">
    <text evidence="2">Glycolipid biosynthesis; glycosylphosphatidylinositol-anchor biosynthesis.</text>
</comment>
<feature type="transmembrane region" description="Helical" evidence="11">
    <location>
        <begin position="283"/>
        <end position="300"/>
    </location>
</feature>
<evidence type="ECO:0000256" key="3">
    <source>
        <dbReference type="ARBA" id="ARBA00022502"/>
    </source>
</evidence>
<gene>
    <name evidence="14" type="primary">LOC108864596</name>
</gene>
<dbReference type="PANTHER" id="PTHR22760:SF3">
    <property type="entry name" value="GPI MANNOSYLTRANSFERASE 4"/>
    <property type="match status" value="1"/>
</dbReference>
<evidence type="ECO:0000256" key="4">
    <source>
        <dbReference type="ARBA" id="ARBA00022676"/>
    </source>
</evidence>
<dbReference type="EC" id="2.4.1.-" evidence="11"/>
<evidence type="ECO:0000256" key="1">
    <source>
        <dbReference type="ARBA" id="ARBA00004477"/>
    </source>
</evidence>
<accession>A0AAJ7L6Y5</accession>
<feature type="transmembrane region" description="Helical" evidence="11">
    <location>
        <begin position="340"/>
        <end position="357"/>
    </location>
</feature>
<dbReference type="PANTHER" id="PTHR22760">
    <property type="entry name" value="GLYCOSYLTRANSFERASE"/>
    <property type="match status" value="1"/>
</dbReference>
<feature type="region of interest" description="Disordered" evidence="12">
    <location>
        <begin position="205"/>
        <end position="227"/>
    </location>
</feature>
<dbReference type="GeneID" id="108864596"/>
<keyword evidence="13" id="KW-1185">Reference proteome</keyword>
<dbReference type="Pfam" id="PF03901">
    <property type="entry name" value="Glyco_transf_22"/>
    <property type="match status" value="1"/>
</dbReference>
<keyword evidence="9 11" id="KW-0472">Membrane</keyword>
<comment type="subcellular location">
    <subcellularLocation>
        <location evidence="1 11">Endoplasmic reticulum membrane</location>
        <topology evidence="1 11">Multi-pass membrane protein</topology>
    </subcellularLocation>
</comment>
<evidence type="ECO:0000256" key="6">
    <source>
        <dbReference type="ARBA" id="ARBA00022692"/>
    </source>
</evidence>
<evidence type="ECO:0000256" key="7">
    <source>
        <dbReference type="ARBA" id="ARBA00022824"/>
    </source>
</evidence>
<evidence type="ECO:0000256" key="12">
    <source>
        <dbReference type="SAM" id="MobiDB-lite"/>
    </source>
</evidence>
<keyword evidence="4 11" id="KW-0328">Glycosyltransferase</keyword>
<keyword evidence="7 11" id="KW-0256">Endoplasmic reticulum</keyword>
<evidence type="ECO:0000256" key="9">
    <source>
        <dbReference type="ARBA" id="ARBA00023136"/>
    </source>
</evidence>
<protein>
    <recommendedName>
        <fullName evidence="11">Mannosyltransferase</fullName>
        <ecNumber evidence="11">2.4.1.-</ecNumber>
    </recommendedName>
</protein>
<evidence type="ECO:0000256" key="2">
    <source>
        <dbReference type="ARBA" id="ARBA00004687"/>
    </source>
</evidence>